<proteinExistence type="predicted"/>
<name>A0A2C9USZ5_MANES</name>
<sequence length="70" mass="7881">MKTKIALFNSWRKANANNDCLKVASFSEDASNVLQISGKVKTKSQLPAGEENTQNQRTQILQIHQHPFLI</sequence>
<accession>A0A2C9USZ5</accession>
<protein>
    <submittedName>
        <fullName evidence="1">Uncharacterized protein</fullName>
    </submittedName>
</protein>
<gene>
    <name evidence="1" type="ORF">MANES_12G022300</name>
</gene>
<evidence type="ECO:0000313" key="1">
    <source>
        <dbReference type="EMBL" id="OAY34463.1"/>
    </source>
</evidence>
<reference evidence="1" key="1">
    <citation type="submission" date="2016-02" db="EMBL/GenBank/DDBJ databases">
        <title>WGS assembly of Manihot esculenta.</title>
        <authorList>
            <person name="Bredeson J.V."/>
            <person name="Prochnik S.E."/>
            <person name="Lyons J.B."/>
            <person name="Schmutz J."/>
            <person name="Grimwood J."/>
            <person name="Vrebalov J."/>
            <person name="Bart R.S."/>
            <person name="Amuge T."/>
            <person name="Ferguson M.E."/>
            <person name="Green R."/>
            <person name="Putnam N."/>
            <person name="Stites J."/>
            <person name="Rounsley S."/>
            <person name="Rokhsar D.S."/>
        </authorList>
    </citation>
    <scope>NUCLEOTIDE SEQUENCE [LARGE SCALE GENOMIC DNA]</scope>
    <source>
        <tissue evidence="1">Leaf</tissue>
    </source>
</reference>
<dbReference type="EMBL" id="CM004398">
    <property type="protein sequence ID" value="OAY34463.1"/>
    <property type="molecule type" value="Genomic_DNA"/>
</dbReference>
<organism evidence="1">
    <name type="scientific">Manihot esculenta</name>
    <name type="common">Cassava</name>
    <name type="synonym">Jatropha manihot</name>
    <dbReference type="NCBI Taxonomy" id="3983"/>
    <lineage>
        <taxon>Eukaryota</taxon>
        <taxon>Viridiplantae</taxon>
        <taxon>Streptophyta</taxon>
        <taxon>Embryophyta</taxon>
        <taxon>Tracheophyta</taxon>
        <taxon>Spermatophyta</taxon>
        <taxon>Magnoliopsida</taxon>
        <taxon>eudicotyledons</taxon>
        <taxon>Gunneridae</taxon>
        <taxon>Pentapetalae</taxon>
        <taxon>rosids</taxon>
        <taxon>fabids</taxon>
        <taxon>Malpighiales</taxon>
        <taxon>Euphorbiaceae</taxon>
        <taxon>Crotonoideae</taxon>
        <taxon>Manihoteae</taxon>
        <taxon>Manihot</taxon>
    </lineage>
</organism>
<dbReference type="AlphaFoldDB" id="A0A2C9USZ5"/>